<evidence type="ECO:0000313" key="2">
    <source>
        <dbReference type="Proteomes" id="UP000680865"/>
    </source>
</evidence>
<dbReference type="Proteomes" id="UP000680865">
    <property type="component" value="Unassembled WGS sequence"/>
</dbReference>
<gene>
    <name evidence="1" type="ORF">Aco04nite_05740</name>
</gene>
<dbReference type="EMBL" id="BOQP01000003">
    <property type="protein sequence ID" value="GIM67320.1"/>
    <property type="molecule type" value="Genomic_DNA"/>
</dbReference>
<name>A0A919VL10_9ACTN</name>
<protein>
    <submittedName>
        <fullName evidence="1">Uncharacterized protein</fullName>
    </submittedName>
</protein>
<proteinExistence type="predicted"/>
<reference evidence="1" key="1">
    <citation type="submission" date="2021-03" db="EMBL/GenBank/DDBJ databases">
        <title>Whole genome shotgun sequence of Actinoplanes consettensis NBRC 14913.</title>
        <authorList>
            <person name="Komaki H."/>
            <person name="Tamura T."/>
        </authorList>
    </citation>
    <scope>NUCLEOTIDE SEQUENCE</scope>
    <source>
        <strain evidence="1">NBRC 14913</strain>
    </source>
</reference>
<dbReference type="AlphaFoldDB" id="A0A919VL10"/>
<keyword evidence="2" id="KW-1185">Reference proteome</keyword>
<evidence type="ECO:0000313" key="1">
    <source>
        <dbReference type="EMBL" id="GIM67320.1"/>
    </source>
</evidence>
<organism evidence="1 2">
    <name type="scientific">Winogradskya consettensis</name>
    <dbReference type="NCBI Taxonomy" id="113560"/>
    <lineage>
        <taxon>Bacteria</taxon>
        <taxon>Bacillati</taxon>
        <taxon>Actinomycetota</taxon>
        <taxon>Actinomycetes</taxon>
        <taxon>Micromonosporales</taxon>
        <taxon>Micromonosporaceae</taxon>
        <taxon>Winogradskya</taxon>
    </lineage>
</organism>
<sequence>MHRPAVSRRGVGGWGTGLRCPGRGGGSDLTVTRSYEAALLRVWGGWLWRAGELDLDEEAAVGVGDEAEGSVVGSDDGVDDG</sequence>
<accession>A0A919VL10</accession>
<comment type="caution">
    <text evidence="1">The sequence shown here is derived from an EMBL/GenBank/DDBJ whole genome shotgun (WGS) entry which is preliminary data.</text>
</comment>